<dbReference type="AlphaFoldDB" id="A0A1H8VGW9"/>
<dbReference type="EMBL" id="FOEF01000004">
    <property type="protein sequence ID" value="SEP14656.1"/>
    <property type="molecule type" value="Genomic_DNA"/>
</dbReference>
<dbReference type="OrthoDB" id="3661391at2"/>
<protein>
    <submittedName>
        <fullName evidence="1">Uncharacterized protein</fullName>
    </submittedName>
</protein>
<evidence type="ECO:0000313" key="1">
    <source>
        <dbReference type="EMBL" id="SEP14656.1"/>
    </source>
</evidence>
<dbReference type="RefSeq" id="WP_091616469.1">
    <property type="nucleotide sequence ID" value="NZ_FOEF01000004.1"/>
</dbReference>
<keyword evidence="2" id="KW-1185">Reference proteome</keyword>
<proteinExistence type="predicted"/>
<reference evidence="1 2" key="1">
    <citation type="submission" date="2016-10" db="EMBL/GenBank/DDBJ databases">
        <authorList>
            <person name="de Groot N.N."/>
        </authorList>
    </citation>
    <scope>NUCLEOTIDE SEQUENCE [LARGE SCALE GENOMIC DNA]</scope>
    <source>
        <strain evidence="1 2">DSM 44993</strain>
    </source>
</reference>
<dbReference type="Proteomes" id="UP000198582">
    <property type="component" value="Unassembled WGS sequence"/>
</dbReference>
<accession>A0A1H8VGW9</accession>
<evidence type="ECO:0000313" key="2">
    <source>
        <dbReference type="Proteomes" id="UP000198582"/>
    </source>
</evidence>
<gene>
    <name evidence="1" type="ORF">SAMN04489732_10445</name>
</gene>
<organism evidence="1 2">
    <name type="scientific">Amycolatopsis saalfeldensis</name>
    <dbReference type="NCBI Taxonomy" id="394193"/>
    <lineage>
        <taxon>Bacteria</taxon>
        <taxon>Bacillati</taxon>
        <taxon>Actinomycetota</taxon>
        <taxon>Actinomycetes</taxon>
        <taxon>Pseudonocardiales</taxon>
        <taxon>Pseudonocardiaceae</taxon>
        <taxon>Amycolatopsis</taxon>
    </lineage>
</organism>
<sequence>MSAEWLLRDGRPVADAFILSHPDQVREIGEQAPAALPSAVVAGDPCLDRIAASVPLRERYRAALGVGDRTLVLLTSTWSKRSLLGARPQLPREVMAELSPDSFAVALVLHPNTTHGHGAAAVRQWYADCLRSGMLILDEVEGWRAGLVASDLVIGDHGSVTGYAAALGKPTLLGAFDDVPPSTPISMLGELAPRLPRHGPYRPDILAAAKPRPDHPFPAVRELATSVPGESLSLLRKRFYDLLELPEPSSEVAVHPIPTRGIATPPSGVQAHFVSHRVDAEERRVQLSRRAAEIQRADEDGEADVHLSCSVDYPIRSLRTAAAVVTARPEDPGDDPGRWHRQVFDRHPNCVVSAVPAGGSVTLSLRDGPSLTLTAAGVSAEALASVAYAWSATGLDGEELAPSVVLSLDGRDHQVDVTVTA</sequence>
<dbReference type="STRING" id="394193.SAMN04489732_10445"/>
<name>A0A1H8VGW9_9PSEU</name>
<dbReference type="SUPFAM" id="SSF53756">
    <property type="entry name" value="UDP-Glycosyltransferase/glycogen phosphorylase"/>
    <property type="match status" value="1"/>
</dbReference>